<dbReference type="AlphaFoldDB" id="A0A3P8CZY0"/>
<reference evidence="1 2" key="1">
    <citation type="submission" date="2018-11" db="EMBL/GenBank/DDBJ databases">
        <authorList>
            <consortium name="Pathogen Informatics"/>
        </authorList>
    </citation>
    <scope>NUCLEOTIDE SEQUENCE [LARGE SCALE GENOMIC DNA]</scope>
    <source>
        <strain>Denwood</strain>
        <strain evidence="2">Zambia</strain>
    </source>
</reference>
<dbReference type="Proteomes" id="UP000269396">
    <property type="component" value="Unassembled WGS sequence"/>
</dbReference>
<name>A0A3P8CZY0_9TREM</name>
<evidence type="ECO:0000313" key="2">
    <source>
        <dbReference type="Proteomes" id="UP000269396"/>
    </source>
</evidence>
<protein>
    <submittedName>
        <fullName evidence="1">Uncharacterized protein</fullName>
    </submittedName>
</protein>
<proteinExistence type="predicted"/>
<dbReference type="EMBL" id="UZAL01004225">
    <property type="protein sequence ID" value="VDO89612.1"/>
    <property type="molecule type" value="Genomic_DNA"/>
</dbReference>
<organism evidence="1 2">
    <name type="scientific">Schistosoma mattheei</name>
    <dbReference type="NCBI Taxonomy" id="31246"/>
    <lineage>
        <taxon>Eukaryota</taxon>
        <taxon>Metazoa</taxon>
        <taxon>Spiralia</taxon>
        <taxon>Lophotrochozoa</taxon>
        <taxon>Platyhelminthes</taxon>
        <taxon>Trematoda</taxon>
        <taxon>Digenea</taxon>
        <taxon>Strigeidida</taxon>
        <taxon>Schistosomatoidea</taxon>
        <taxon>Schistosomatidae</taxon>
        <taxon>Schistosoma</taxon>
    </lineage>
</organism>
<keyword evidence="2" id="KW-1185">Reference proteome</keyword>
<sequence>MTPNAKMSNCVEYVQILYVSGQSVKSTYHDHLHDLHSQHDYIHPNALNMYVFVMDDSEAK</sequence>
<gene>
    <name evidence="1" type="ORF">SMTD_LOCUS2796</name>
</gene>
<evidence type="ECO:0000313" key="1">
    <source>
        <dbReference type="EMBL" id="VDO89612.1"/>
    </source>
</evidence>
<accession>A0A3P8CZY0</accession>